<evidence type="ECO:0000256" key="4">
    <source>
        <dbReference type="ARBA" id="ARBA00022729"/>
    </source>
</evidence>
<dbReference type="GO" id="GO:0042597">
    <property type="term" value="C:periplasmic space"/>
    <property type="evidence" value="ECO:0007669"/>
    <property type="project" value="UniProtKB-SubCell"/>
</dbReference>
<evidence type="ECO:0000313" key="8">
    <source>
        <dbReference type="Proteomes" id="UP000294692"/>
    </source>
</evidence>
<evidence type="ECO:0000256" key="6">
    <source>
        <dbReference type="ARBA" id="ARBA00023186"/>
    </source>
</evidence>
<comment type="similarity">
    <text evidence="2">Belongs to the CsgC/AgfC family.</text>
</comment>
<evidence type="ECO:0000256" key="2">
    <source>
        <dbReference type="ARBA" id="ARBA00006329"/>
    </source>
</evidence>
<protein>
    <recommendedName>
        <fullName evidence="3">Curli assembly protein CsgC</fullName>
    </recommendedName>
</protein>
<organism evidence="7 8">
    <name type="scientific">Paracandidimonas soli</name>
    <dbReference type="NCBI Taxonomy" id="1917182"/>
    <lineage>
        <taxon>Bacteria</taxon>
        <taxon>Pseudomonadati</taxon>
        <taxon>Pseudomonadota</taxon>
        <taxon>Betaproteobacteria</taxon>
        <taxon>Burkholderiales</taxon>
        <taxon>Alcaligenaceae</taxon>
        <taxon>Paracandidimonas</taxon>
    </lineage>
</organism>
<dbReference type="AlphaFoldDB" id="A0A4R3VBT3"/>
<evidence type="ECO:0000256" key="1">
    <source>
        <dbReference type="ARBA" id="ARBA00004418"/>
    </source>
</evidence>
<dbReference type="NCBIfam" id="NF041112">
    <property type="entry name" value="chap_CsgH_alph"/>
    <property type="match status" value="1"/>
</dbReference>
<dbReference type="InterPro" id="IPR053722">
    <property type="entry name" value="Curli_assembly_CsgC/AgfC"/>
</dbReference>
<keyword evidence="4" id="KW-0732">Signal</keyword>
<dbReference type="InterPro" id="IPR047726">
    <property type="entry name" value="CsgH_dom"/>
</dbReference>
<keyword evidence="6" id="KW-0143">Chaperone</keyword>
<evidence type="ECO:0000256" key="5">
    <source>
        <dbReference type="ARBA" id="ARBA00022764"/>
    </source>
</evidence>
<reference evidence="7 8" key="1">
    <citation type="submission" date="2019-03" db="EMBL/GenBank/DDBJ databases">
        <title>Genomic Encyclopedia of Type Strains, Phase IV (KMG-IV): sequencing the most valuable type-strain genomes for metagenomic binning, comparative biology and taxonomic classification.</title>
        <authorList>
            <person name="Goeker M."/>
        </authorList>
    </citation>
    <scope>NUCLEOTIDE SEQUENCE [LARGE SCALE GENOMIC DNA]</scope>
    <source>
        <strain evidence="7 8">DSM 100048</strain>
    </source>
</reference>
<evidence type="ECO:0000256" key="3">
    <source>
        <dbReference type="ARBA" id="ARBA00017442"/>
    </source>
</evidence>
<keyword evidence="5" id="KW-0574">Periplasm</keyword>
<dbReference type="Pfam" id="PF10610">
    <property type="entry name" value="Tafi-CsgC"/>
    <property type="match status" value="1"/>
</dbReference>
<proteinExistence type="inferred from homology"/>
<dbReference type="EMBL" id="SMBX01000002">
    <property type="protein sequence ID" value="TCV01551.1"/>
    <property type="molecule type" value="Genomic_DNA"/>
</dbReference>
<evidence type="ECO:0000313" key="7">
    <source>
        <dbReference type="EMBL" id="TCV01551.1"/>
    </source>
</evidence>
<dbReference type="RefSeq" id="WP_132474161.1">
    <property type="nucleotide sequence ID" value="NZ_JBHRVM010000001.1"/>
</dbReference>
<name>A0A4R3VBT3_9BURK</name>
<comment type="caution">
    <text evidence="7">The sequence shown here is derived from an EMBL/GenBank/DDBJ whole genome shotgun (WGS) entry which is preliminary data.</text>
</comment>
<keyword evidence="8" id="KW-1185">Reference proteome</keyword>
<comment type="subcellular location">
    <subcellularLocation>
        <location evidence="1">Periplasm</location>
    </subcellularLocation>
</comment>
<accession>A0A4R3VBT3</accession>
<dbReference type="Proteomes" id="UP000294692">
    <property type="component" value="Unassembled WGS sequence"/>
</dbReference>
<gene>
    <name evidence="7" type="ORF">EV686_102264</name>
</gene>
<dbReference type="InterPro" id="IPR014491">
    <property type="entry name" value="Curli_production_prot_CsgC"/>
</dbReference>
<dbReference type="Gene3D" id="2.60.40.2420">
    <property type="match status" value="1"/>
</dbReference>
<sequence length="106" mass="11174">MNVDADIQVWLETVAGTQPSVIVPYVQSAGGGPLHYEIQAVREGPQGRAVIRQGSNVTLAAGKPTALSNMAISRNSGETCDIVIFITGKEGSLPESGRSYQFPCPD</sequence>
<dbReference type="OrthoDB" id="8967132at2"/>